<evidence type="ECO:0000313" key="2">
    <source>
        <dbReference type="EMBL" id="MCI20739.1"/>
    </source>
</evidence>
<dbReference type="Proteomes" id="UP000265520">
    <property type="component" value="Unassembled WGS sequence"/>
</dbReference>
<reference evidence="2 3" key="1">
    <citation type="journal article" date="2018" name="Front. Plant Sci.">
        <title>Red Clover (Trifolium pratense) and Zigzag Clover (T. medium) - A Picture of Genomic Similarities and Differences.</title>
        <authorList>
            <person name="Dluhosova J."/>
            <person name="Istvanek J."/>
            <person name="Nedelnik J."/>
            <person name="Repkova J."/>
        </authorList>
    </citation>
    <scope>NUCLEOTIDE SEQUENCE [LARGE SCALE GENOMIC DNA]</scope>
    <source>
        <strain evidence="3">cv. 10/8</strain>
        <tissue evidence="2">Leaf</tissue>
    </source>
</reference>
<keyword evidence="3" id="KW-1185">Reference proteome</keyword>
<evidence type="ECO:0000313" key="3">
    <source>
        <dbReference type="Proteomes" id="UP000265520"/>
    </source>
</evidence>
<feature type="compositionally biased region" description="Polar residues" evidence="1">
    <location>
        <begin position="53"/>
        <end position="63"/>
    </location>
</feature>
<feature type="compositionally biased region" description="Basic and acidic residues" evidence="1">
    <location>
        <begin position="10"/>
        <end position="25"/>
    </location>
</feature>
<sequence>MASLYLDPIGNEKEKSNVEASEKVTTETLTQEGFEPPKSLNDQVCESDAGKNVETSRTQQTQSDESEGTKSRDEKEDSTTDKIMAKDTAILDVDEYVSKSPVKETVSDGIAKARCGA</sequence>
<feature type="compositionally biased region" description="Basic and acidic residues" evidence="1">
    <location>
        <begin position="67"/>
        <end position="84"/>
    </location>
</feature>
<name>A0A392QA46_9FABA</name>
<evidence type="ECO:0000256" key="1">
    <source>
        <dbReference type="SAM" id="MobiDB-lite"/>
    </source>
</evidence>
<dbReference type="EMBL" id="LXQA010121410">
    <property type="protein sequence ID" value="MCI20739.1"/>
    <property type="molecule type" value="Genomic_DNA"/>
</dbReference>
<comment type="caution">
    <text evidence="2">The sequence shown here is derived from an EMBL/GenBank/DDBJ whole genome shotgun (WGS) entry which is preliminary data.</text>
</comment>
<proteinExistence type="predicted"/>
<organism evidence="2 3">
    <name type="scientific">Trifolium medium</name>
    <dbReference type="NCBI Taxonomy" id="97028"/>
    <lineage>
        <taxon>Eukaryota</taxon>
        <taxon>Viridiplantae</taxon>
        <taxon>Streptophyta</taxon>
        <taxon>Embryophyta</taxon>
        <taxon>Tracheophyta</taxon>
        <taxon>Spermatophyta</taxon>
        <taxon>Magnoliopsida</taxon>
        <taxon>eudicotyledons</taxon>
        <taxon>Gunneridae</taxon>
        <taxon>Pentapetalae</taxon>
        <taxon>rosids</taxon>
        <taxon>fabids</taxon>
        <taxon>Fabales</taxon>
        <taxon>Fabaceae</taxon>
        <taxon>Papilionoideae</taxon>
        <taxon>50 kb inversion clade</taxon>
        <taxon>NPAAA clade</taxon>
        <taxon>Hologalegina</taxon>
        <taxon>IRL clade</taxon>
        <taxon>Trifolieae</taxon>
        <taxon>Trifolium</taxon>
    </lineage>
</organism>
<dbReference type="AlphaFoldDB" id="A0A392QA46"/>
<feature type="region of interest" description="Disordered" evidence="1">
    <location>
        <begin position="1"/>
        <end position="84"/>
    </location>
</feature>
<accession>A0A392QA46</accession>
<protein>
    <submittedName>
        <fullName evidence="2">Uncharacterized protein</fullName>
    </submittedName>
</protein>